<evidence type="ECO:0000256" key="1">
    <source>
        <dbReference type="ARBA" id="ARBA00004651"/>
    </source>
</evidence>
<dbReference type="OrthoDB" id="385012at2"/>
<evidence type="ECO:0000313" key="8">
    <source>
        <dbReference type="Proteomes" id="UP000315303"/>
    </source>
</evidence>
<dbReference type="InterPro" id="IPR005538">
    <property type="entry name" value="LrgA/CidA"/>
</dbReference>
<evidence type="ECO:0000256" key="5">
    <source>
        <dbReference type="ARBA" id="ARBA00023136"/>
    </source>
</evidence>
<dbReference type="PANTHER" id="PTHR33931:SF2">
    <property type="entry name" value="HOLIN-LIKE PROTEIN CIDA"/>
    <property type="match status" value="1"/>
</dbReference>
<dbReference type="AlphaFoldDB" id="A0A502L2K7"/>
<dbReference type="PANTHER" id="PTHR33931">
    <property type="entry name" value="HOLIN-LIKE PROTEIN CIDA-RELATED"/>
    <property type="match status" value="1"/>
</dbReference>
<dbReference type="Pfam" id="PF03788">
    <property type="entry name" value="LrgA"/>
    <property type="match status" value="1"/>
</dbReference>
<sequence length="120" mass="13614">MKNALYTLCAIAISLLIGKLIYALIPFIPASLYGMMFYCLLLKLNLVSPDNVEKTNQWLIRYMGICFVPAGVGIMNHFDLVKSYGFTILSIIIVSTFILLTFVAWCSQRIFKQSHSIEPR</sequence>
<name>A0A502L2K7_9GAMM</name>
<keyword evidence="3 6" id="KW-0812">Transmembrane</keyword>
<feature type="transmembrane region" description="Helical" evidence="6">
    <location>
        <begin position="59"/>
        <end position="78"/>
    </location>
</feature>
<dbReference type="EMBL" id="SAWY01000005">
    <property type="protein sequence ID" value="TPH18178.1"/>
    <property type="molecule type" value="Genomic_DNA"/>
</dbReference>
<keyword evidence="4 6" id="KW-1133">Transmembrane helix</keyword>
<evidence type="ECO:0000313" key="7">
    <source>
        <dbReference type="EMBL" id="TPH18178.1"/>
    </source>
</evidence>
<gene>
    <name evidence="7" type="ORF">EPA86_02715</name>
</gene>
<proteinExistence type="predicted"/>
<organism evidence="7 8">
    <name type="scientific">Litorilituus lipolyticus</name>
    <dbReference type="NCBI Taxonomy" id="2491017"/>
    <lineage>
        <taxon>Bacteria</taxon>
        <taxon>Pseudomonadati</taxon>
        <taxon>Pseudomonadota</taxon>
        <taxon>Gammaproteobacteria</taxon>
        <taxon>Alteromonadales</taxon>
        <taxon>Colwelliaceae</taxon>
        <taxon>Litorilituus</taxon>
    </lineage>
</organism>
<evidence type="ECO:0000256" key="2">
    <source>
        <dbReference type="ARBA" id="ARBA00022475"/>
    </source>
</evidence>
<accession>A0A502L2K7</accession>
<reference evidence="7 8" key="1">
    <citation type="submission" date="2019-01" db="EMBL/GenBank/DDBJ databases">
        <title>Litorilituus lipolytica sp. nov., isolated from intertidal sand of the Yellow Sea in China.</title>
        <authorList>
            <person name="Liu A."/>
        </authorList>
    </citation>
    <scope>NUCLEOTIDE SEQUENCE [LARGE SCALE GENOMIC DNA]</scope>
    <source>
        <strain evidence="7 8">RZ04</strain>
    </source>
</reference>
<evidence type="ECO:0000256" key="4">
    <source>
        <dbReference type="ARBA" id="ARBA00022989"/>
    </source>
</evidence>
<comment type="caution">
    <text evidence="7">The sequence shown here is derived from an EMBL/GenBank/DDBJ whole genome shotgun (WGS) entry which is preliminary data.</text>
</comment>
<evidence type="ECO:0000256" key="6">
    <source>
        <dbReference type="SAM" id="Phobius"/>
    </source>
</evidence>
<comment type="subcellular location">
    <subcellularLocation>
        <location evidence="1">Cell membrane</location>
        <topology evidence="1">Multi-pass membrane protein</topology>
    </subcellularLocation>
</comment>
<keyword evidence="8" id="KW-1185">Reference proteome</keyword>
<keyword evidence="5 6" id="KW-0472">Membrane</keyword>
<evidence type="ECO:0000256" key="3">
    <source>
        <dbReference type="ARBA" id="ARBA00022692"/>
    </source>
</evidence>
<dbReference type="GO" id="GO:0005886">
    <property type="term" value="C:plasma membrane"/>
    <property type="evidence" value="ECO:0007669"/>
    <property type="project" value="UniProtKB-SubCell"/>
</dbReference>
<dbReference type="Proteomes" id="UP000315303">
    <property type="component" value="Unassembled WGS sequence"/>
</dbReference>
<feature type="transmembrane region" description="Helical" evidence="6">
    <location>
        <begin position="84"/>
        <end position="106"/>
    </location>
</feature>
<keyword evidence="2" id="KW-1003">Cell membrane</keyword>
<protein>
    <submittedName>
        <fullName evidence="7">CidA/LrgA family protein</fullName>
    </submittedName>
</protein>
<feature type="transmembrane region" description="Helical" evidence="6">
    <location>
        <begin position="31"/>
        <end position="47"/>
    </location>
</feature>